<gene>
    <name evidence="20" type="ORF">A9D12_10540</name>
</gene>
<evidence type="ECO:0000256" key="14">
    <source>
        <dbReference type="ARBA" id="ARBA00023098"/>
    </source>
</evidence>
<evidence type="ECO:0000256" key="13">
    <source>
        <dbReference type="ARBA" id="ARBA00022989"/>
    </source>
</evidence>
<evidence type="ECO:0000256" key="1">
    <source>
        <dbReference type="ARBA" id="ARBA00001698"/>
    </source>
</evidence>
<protein>
    <recommendedName>
        <fullName evidence="7 18">Phosphatidate cytidylyltransferase</fullName>
        <ecNumber evidence="6 18">2.7.7.41</ecNumber>
    </recommendedName>
</protein>
<dbReference type="EC" id="2.7.7.41" evidence="6 18"/>
<keyword evidence="21" id="KW-1185">Reference proteome</keyword>
<dbReference type="GO" id="GO:0004605">
    <property type="term" value="F:phosphatidate cytidylyltransferase activity"/>
    <property type="evidence" value="ECO:0007669"/>
    <property type="project" value="UniProtKB-EC"/>
</dbReference>
<dbReference type="PROSITE" id="PS01315">
    <property type="entry name" value="CDS"/>
    <property type="match status" value="1"/>
</dbReference>
<dbReference type="Pfam" id="PF01148">
    <property type="entry name" value="CTP_transf_1"/>
    <property type="match status" value="1"/>
</dbReference>
<evidence type="ECO:0000256" key="7">
    <source>
        <dbReference type="ARBA" id="ARBA00019373"/>
    </source>
</evidence>
<comment type="pathway">
    <text evidence="3 18">Phospholipid metabolism; CDP-diacylglycerol biosynthesis; CDP-diacylglycerol from sn-glycerol 3-phosphate: step 3/3.</text>
</comment>
<comment type="subcellular location">
    <subcellularLocation>
        <location evidence="2">Cell membrane</location>
        <topology evidence="2">Multi-pass membrane protein</topology>
    </subcellularLocation>
</comment>
<name>A0A192D5E6_9SPHN</name>
<keyword evidence="16" id="KW-0594">Phospholipid biosynthesis</keyword>
<evidence type="ECO:0000256" key="19">
    <source>
        <dbReference type="SAM" id="Phobius"/>
    </source>
</evidence>
<evidence type="ECO:0000256" key="12">
    <source>
        <dbReference type="ARBA" id="ARBA00022695"/>
    </source>
</evidence>
<keyword evidence="14" id="KW-0443">Lipid metabolism</keyword>
<feature type="transmembrane region" description="Helical" evidence="19">
    <location>
        <begin position="152"/>
        <end position="172"/>
    </location>
</feature>
<dbReference type="STRING" id="1112.A9D12_10540"/>
<evidence type="ECO:0000256" key="15">
    <source>
        <dbReference type="ARBA" id="ARBA00023136"/>
    </source>
</evidence>
<feature type="transmembrane region" description="Helical" evidence="19">
    <location>
        <begin position="21"/>
        <end position="38"/>
    </location>
</feature>
<keyword evidence="10 18" id="KW-0808">Transferase</keyword>
<evidence type="ECO:0000256" key="10">
    <source>
        <dbReference type="ARBA" id="ARBA00022679"/>
    </source>
</evidence>
<keyword evidence="12 18" id="KW-0548">Nucleotidyltransferase</keyword>
<evidence type="ECO:0000256" key="9">
    <source>
        <dbReference type="ARBA" id="ARBA00022516"/>
    </source>
</evidence>
<evidence type="ECO:0000256" key="5">
    <source>
        <dbReference type="ARBA" id="ARBA00010185"/>
    </source>
</evidence>
<evidence type="ECO:0000256" key="8">
    <source>
        <dbReference type="ARBA" id="ARBA00022475"/>
    </source>
</evidence>
<dbReference type="PANTHER" id="PTHR46382:SF1">
    <property type="entry name" value="PHOSPHATIDATE CYTIDYLYLTRANSFERASE"/>
    <property type="match status" value="1"/>
</dbReference>
<comment type="pathway">
    <text evidence="4">Lipid metabolism.</text>
</comment>
<evidence type="ECO:0000256" key="17">
    <source>
        <dbReference type="ARBA" id="ARBA00023264"/>
    </source>
</evidence>
<evidence type="ECO:0000256" key="16">
    <source>
        <dbReference type="ARBA" id="ARBA00023209"/>
    </source>
</evidence>
<dbReference type="EMBL" id="CP016033">
    <property type="protein sequence ID" value="ANK13305.1"/>
    <property type="molecule type" value="Genomic_DNA"/>
</dbReference>
<keyword evidence="15 19" id="KW-0472">Membrane</keyword>
<evidence type="ECO:0000256" key="3">
    <source>
        <dbReference type="ARBA" id="ARBA00005119"/>
    </source>
</evidence>
<organism evidence="20 21">
    <name type="scientific">Erythrobacter neustonensis</name>
    <dbReference type="NCBI Taxonomy" id="1112"/>
    <lineage>
        <taxon>Bacteria</taxon>
        <taxon>Pseudomonadati</taxon>
        <taxon>Pseudomonadota</taxon>
        <taxon>Alphaproteobacteria</taxon>
        <taxon>Sphingomonadales</taxon>
        <taxon>Erythrobacteraceae</taxon>
        <taxon>Erythrobacter/Porphyrobacter group</taxon>
        <taxon>Erythrobacter</taxon>
    </lineage>
</organism>
<keyword evidence="11 18" id="KW-0812">Transmembrane</keyword>
<dbReference type="KEGG" id="pns:A9D12_10540"/>
<evidence type="ECO:0000313" key="21">
    <source>
        <dbReference type="Proteomes" id="UP000078263"/>
    </source>
</evidence>
<dbReference type="Proteomes" id="UP000078263">
    <property type="component" value="Chromosome"/>
</dbReference>
<dbReference type="InterPro" id="IPR000374">
    <property type="entry name" value="PC_trans"/>
</dbReference>
<feature type="transmembrane region" description="Helical" evidence="19">
    <location>
        <begin position="107"/>
        <end position="132"/>
    </location>
</feature>
<dbReference type="GO" id="GO:0005886">
    <property type="term" value="C:plasma membrane"/>
    <property type="evidence" value="ECO:0007669"/>
    <property type="project" value="UniProtKB-SubCell"/>
</dbReference>
<feature type="transmembrane region" description="Helical" evidence="19">
    <location>
        <begin position="75"/>
        <end position="95"/>
    </location>
</feature>
<evidence type="ECO:0000313" key="20">
    <source>
        <dbReference type="EMBL" id="ANK13305.1"/>
    </source>
</evidence>
<proteinExistence type="inferred from homology"/>
<dbReference type="UniPathway" id="UPA00557">
    <property type="reaction ID" value="UER00614"/>
</dbReference>
<feature type="transmembrane region" description="Helical" evidence="19">
    <location>
        <begin position="44"/>
        <end position="63"/>
    </location>
</feature>
<feature type="transmembrane region" description="Helical" evidence="19">
    <location>
        <begin position="184"/>
        <end position="204"/>
    </location>
</feature>
<sequence length="259" mass="27085">MADGEAVRVRDPRAGVSDLPVRLASAIVMLVLAGGALWLGGWFWTAFVIVIAAGVMWEWNRLIERFGLSGVGETLWFFAGVLYVGGAAYAIMAVRNGRQVLPLDPQALGYAPLVVLVSFLLPVVAVDVGAYFAGRAIGGPKIAPKISPSKTWAGLFGGASLAASLAVAVELTDFGPAAYPGTSSLALGMAVIGGILIAIVAQAGDFFESWMKRRAGVKDSGALIPGHGGLFDRLDGFIAVFFMLFVIEQVRLVSGMLSV</sequence>
<accession>A0A192D5E6</accession>
<evidence type="ECO:0000256" key="2">
    <source>
        <dbReference type="ARBA" id="ARBA00004651"/>
    </source>
</evidence>
<dbReference type="RefSeq" id="WP_068351634.1">
    <property type="nucleotide sequence ID" value="NZ_CP016033.1"/>
</dbReference>
<reference evidence="20 21" key="1">
    <citation type="submission" date="2016-05" db="EMBL/GenBank/DDBJ databases">
        <title>Compelete Genome Sequence of Bacteriochlorophyll-Synthesizing Bacterium Porphyrobacter neustonensis DSM 9434.</title>
        <authorList>
            <person name="Shi X.-L."/>
            <person name="Wu Y.-H."/>
            <person name="Cheng H."/>
            <person name="Xu L."/>
            <person name="Zhang X.-Q."/>
            <person name="Wang C.-S."/>
            <person name="Xu X.-W."/>
        </authorList>
    </citation>
    <scope>NUCLEOTIDE SEQUENCE [LARGE SCALE GENOMIC DNA]</scope>
    <source>
        <strain evidence="20 21">DSM 9434</strain>
    </source>
</reference>
<dbReference type="PANTHER" id="PTHR46382">
    <property type="entry name" value="PHOSPHATIDATE CYTIDYLYLTRANSFERASE"/>
    <property type="match status" value="1"/>
</dbReference>
<comment type="catalytic activity">
    <reaction evidence="1 18">
        <text>a 1,2-diacyl-sn-glycero-3-phosphate + CTP + H(+) = a CDP-1,2-diacyl-sn-glycerol + diphosphate</text>
        <dbReference type="Rhea" id="RHEA:16229"/>
        <dbReference type="ChEBI" id="CHEBI:15378"/>
        <dbReference type="ChEBI" id="CHEBI:33019"/>
        <dbReference type="ChEBI" id="CHEBI:37563"/>
        <dbReference type="ChEBI" id="CHEBI:58332"/>
        <dbReference type="ChEBI" id="CHEBI:58608"/>
        <dbReference type="EC" id="2.7.7.41"/>
    </reaction>
</comment>
<keyword evidence="17" id="KW-1208">Phospholipid metabolism</keyword>
<evidence type="ECO:0000256" key="6">
    <source>
        <dbReference type="ARBA" id="ARBA00012487"/>
    </source>
</evidence>
<dbReference type="OrthoDB" id="9799199at2"/>
<evidence type="ECO:0000256" key="11">
    <source>
        <dbReference type="ARBA" id="ARBA00022692"/>
    </source>
</evidence>
<keyword evidence="9" id="KW-0444">Lipid biosynthesis</keyword>
<evidence type="ECO:0000256" key="18">
    <source>
        <dbReference type="RuleBase" id="RU003938"/>
    </source>
</evidence>
<dbReference type="GO" id="GO:0016024">
    <property type="term" value="P:CDP-diacylglycerol biosynthetic process"/>
    <property type="evidence" value="ECO:0007669"/>
    <property type="project" value="UniProtKB-UniPathway"/>
</dbReference>
<evidence type="ECO:0000256" key="4">
    <source>
        <dbReference type="ARBA" id="ARBA00005189"/>
    </source>
</evidence>
<keyword evidence="13 19" id="KW-1133">Transmembrane helix</keyword>
<comment type="similarity">
    <text evidence="5 18">Belongs to the CDS family.</text>
</comment>
<keyword evidence="8" id="KW-1003">Cell membrane</keyword>
<dbReference type="AlphaFoldDB" id="A0A192D5E6"/>